<feature type="signal peptide" evidence="7">
    <location>
        <begin position="1"/>
        <end position="22"/>
    </location>
</feature>
<evidence type="ECO:0000256" key="2">
    <source>
        <dbReference type="ARBA" id="ARBA00006577"/>
    </source>
</evidence>
<dbReference type="Proteomes" id="UP001236663">
    <property type="component" value="Unassembled WGS sequence"/>
</dbReference>
<reference evidence="10" key="1">
    <citation type="journal article" date="2019" name="Int. J. Syst. Evol. Microbiol.">
        <title>The Global Catalogue of Microorganisms (GCM) 10K type strain sequencing project: providing services to taxonomists for standard genome sequencing and annotation.</title>
        <authorList>
            <consortium name="The Broad Institute Genomics Platform"/>
            <consortium name="The Broad Institute Genome Sequencing Center for Infectious Disease"/>
            <person name="Wu L."/>
            <person name="Ma J."/>
        </authorList>
    </citation>
    <scope>NUCLEOTIDE SEQUENCE [LARGE SCALE GENOMIC DNA]</scope>
    <source>
        <strain evidence="10">CECT 7706</strain>
    </source>
</reference>
<evidence type="ECO:0000256" key="6">
    <source>
        <dbReference type="RuleBase" id="RU003915"/>
    </source>
</evidence>
<dbReference type="InterPro" id="IPR046357">
    <property type="entry name" value="PPIase_dom_sf"/>
</dbReference>
<comment type="catalytic activity">
    <reaction evidence="1 5 6">
        <text>[protein]-peptidylproline (omega=180) = [protein]-peptidylproline (omega=0)</text>
        <dbReference type="Rhea" id="RHEA:16237"/>
        <dbReference type="Rhea" id="RHEA-COMP:10747"/>
        <dbReference type="Rhea" id="RHEA-COMP:10748"/>
        <dbReference type="ChEBI" id="CHEBI:83833"/>
        <dbReference type="ChEBI" id="CHEBI:83834"/>
        <dbReference type="EC" id="5.2.1.8"/>
    </reaction>
</comment>
<dbReference type="GO" id="GO:0003755">
    <property type="term" value="F:peptidyl-prolyl cis-trans isomerase activity"/>
    <property type="evidence" value="ECO:0007669"/>
    <property type="project" value="UniProtKB-EC"/>
</dbReference>
<dbReference type="SUPFAM" id="SSF54534">
    <property type="entry name" value="FKBP-like"/>
    <property type="match status" value="2"/>
</dbReference>
<keyword evidence="4 5" id="KW-0413">Isomerase</keyword>
<evidence type="ECO:0000313" key="10">
    <source>
        <dbReference type="Proteomes" id="UP001236663"/>
    </source>
</evidence>
<dbReference type="PROSITE" id="PS51257">
    <property type="entry name" value="PROKAR_LIPOPROTEIN"/>
    <property type="match status" value="1"/>
</dbReference>
<evidence type="ECO:0000256" key="5">
    <source>
        <dbReference type="PROSITE-ProRule" id="PRU00277"/>
    </source>
</evidence>
<dbReference type="InterPro" id="IPR001179">
    <property type="entry name" value="PPIase_FKBP_dom"/>
</dbReference>
<dbReference type="EC" id="5.2.1.8" evidence="6"/>
<keyword evidence="7" id="KW-0732">Signal</keyword>
<feature type="domain" description="PPIase FKBP-type" evidence="8">
    <location>
        <begin position="207"/>
        <end position="308"/>
    </location>
</feature>
<evidence type="ECO:0000259" key="8">
    <source>
        <dbReference type="PROSITE" id="PS50059"/>
    </source>
</evidence>
<dbReference type="Gene3D" id="3.10.50.40">
    <property type="match status" value="2"/>
</dbReference>
<dbReference type="PANTHER" id="PTHR43811:SF19">
    <property type="entry name" value="39 KDA FK506-BINDING NUCLEAR PROTEIN"/>
    <property type="match status" value="1"/>
</dbReference>
<evidence type="ECO:0000256" key="1">
    <source>
        <dbReference type="ARBA" id="ARBA00000971"/>
    </source>
</evidence>
<organism evidence="9 10">
    <name type="scientific">Cyclobacterium jeungdonense</name>
    <dbReference type="NCBI Taxonomy" id="708087"/>
    <lineage>
        <taxon>Bacteria</taxon>
        <taxon>Pseudomonadati</taxon>
        <taxon>Bacteroidota</taxon>
        <taxon>Cytophagia</taxon>
        <taxon>Cytophagales</taxon>
        <taxon>Cyclobacteriaceae</taxon>
        <taxon>Cyclobacterium</taxon>
    </lineage>
</organism>
<protein>
    <recommendedName>
        <fullName evidence="6">Peptidyl-prolyl cis-trans isomerase</fullName>
        <ecNumber evidence="6">5.2.1.8</ecNumber>
    </recommendedName>
</protein>
<comment type="similarity">
    <text evidence="2 6">Belongs to the FKBP-type PPIase family.</text>
</comment>
<proteinExistence type="inferred from homology"/>
<evidence type="ECO:0000313" key="9">
    <source>
        <dbReference type="EMBL" id="MDN3689632.1"/>
    </source>
</evidence>
<sequence length="310" mass="33951">MKKINNLVLGAMVLAASSLLYSCEKTQTTSDGIEYTYVEQGDDKTKDGEFVVYHFTAKTGSDSLFISSYDQPVPPYLQHLDSAEAKTGIDEIFLNLNNGDSIVITATAEKIFAAGGGVPPFLDNDEMVTISIGVINVLEEAVFEDYFNDLVAEQQRKQAEQAGVQLDEDVSALEAYIEENNLDANRTESGLFYVIEEEGNGPQVEQGDKISVDYTGYVLDGTVFDTSVESKAKEANTYDENRPYEPFSFNVGEGMVIPGWDEGLQLLKEGAKAKFLIPSPLAYGPSQRGAIIVPNSILIFDVEVTDVEKQ</sequence>
<name>A0ABT8CBU2_9BACT</name>
<evidence type="ECO:0000256" key="4">
    <source>
        <dbReference type="ARBA" id="ARBA00023235"/>
    </source>
</evidence>
<dbReference type="PANTHER" id="PTHR43811">
    <property type="entry name" value="FKBP-TYPE PEPTIDYL-PROLYL CIS-TRANS ISOMERASE FKPA"/>
    <property type="match status" value="1"/>
</dbReference>
<dbReference type="Pfam" id="PF00254">
    <property type="entry name" value="FKBP_C"/>
    <property type="match status" value="1"/>
</dbReference>
<dbReference type="RefSeq" id="WP_163385371.1">
    <property type="nucleotide sequence ID" value="NZ_JAUFQS010000041.1"/>
</dbReference>
<accession>A0ABT8CBU2</accession>
<feature type="chain" id="PRO_5046313172" description="Peptidyl-prolyl cis-trans isomerase" evidence="7">
    <location>
        <begin position="23"/>
        <end position="310"/>
    </location>
</feature>
<dbReference type="EMBL" id="JAUFQS010000041">
    <property type="protein sequence ID" value="MDN3689632.1"/>
    <property type="molecule type" value="Genomic_DNA"/>
</dbReference>
<keyword evidence="10" id="KW-1185">Reference proteome</keyword>
<evidence type="ECO:0000256" key="3">
    <source>
        <dbReference type="ARBA" id="ARBA00023110"/>
    </source>
</evidence>
<comment type="caution">
    <text evidence="9">The sequence shown here is derived from an EMBL/GenBank/DDBJ whole genome shotgun (WGS) entry which is preliminary data.</text>
</comment>
<gene>
    <name evidence="9" type="ORF">QWZ15_17540</name>
</gene>
<evidence type="ECO:0000256" key="7">
    <source>
        <dbReference type="SAM" id="SignalP"/>
    </source>
</evidence>
<keyword evidence="3 5" id="KW-0697">Rotamase</keyword>
<dbReference type="PROSITE" id="PS50059">
    <property type="entry name" value="FKBP_PPIASE"/>
    <property type="match status" value="1"/>
</dbReference>